<reference evidence="3 6" key="1">
    <citation type="journal article" date="2019" name="Sci. Rep.">
        <title>Orb-weaving spider Araneus ventricosus genome elucidates the spidroin gene catalogue.</title>
        <authorList>
            <person name="Kono N."/>
            <person name="Nakamura H."/>
            <person name="Ohtoshi R."/>
            <person name="Moran D.A.P."/>
            <person name="Shinohara A."/>
            <person name="Yoshida Y."/>
            <person name="Fujiwara M."/>
            <person name="Mori M."/>
            <person name="Tomita M."/>
            <person name="Arakawa K."/>
        </authorList>
    </citation>
    <scope>NUCLEOTIDE SEQUENCE [LARGE SCALE GENOMIC DNA]</scope>
</reference>
<evidence type="ECO:0000313" key="3">
    <source>
        <dbReference type="EMBL" id="GBO45734.1"/>
    </source>
</evidence>
<accession>A0A4Y2X9W4</accession>
<sequence>MVWEDLELLVSLEHKVTRGGQEVVCIKSSPDSNFSISSVSSIVAKISLCAEKGESELNFSGVRLTKNLDPDDSSFTLDLEAERYDSKFGPVGTTHHGAQQGKTATGSGYYQPRC</sequence>
<feature type="region of interest" description="Disordered" evidence="1">
    <location>
        <begin position="88"/>
        <end position="114"/>
    </location>
</feature>
<gene>
    <name evidence="3" type="ORF">AVEN_10201_1</name>
    <name evidence="2" type="ORF">AVEN_188757_1</name>
    <name evidence="5" type="ORF">AVEN_190135_1</name>
    <name evidence="4" type="ORF">AVEN_73748_1</name>
</gene>
<dbReference type="EMBL" id="BGPR01073198">
    <property type="protein sequence ID" value="GBO45873.1"/>
    <property type="molecule type" value="Genomic_DNA"/>
</dbReference>
<organism evidence="3 6">
    <name type="scientific">Araneus ventricosus</name>
    <name type="common">Orbweaver spider</name>
    <name type="synonym">Epeira ventricosa</name>
    <dbReference type="NCBI Taxonomy" id="182803"/>
    <lineage>
        <taxon>Eukaryota</taxon>
        <taxon>Metazoa</taxon>
        <taxon>Ecdysozoa</taxon>
        <taxon>Arthropoda</taxon>
        <taxon>Chelicerata</taxon>
        <taxon>Arachnida</taxon>
        <taxon>Araneae</taxon>
        <taxon>Araneomorphae</taxon>
        <taxon>Entelegynae</taxon>
        <taxon>Araneoidea</taxon>
        <taxon>Araneidae</taxon>
        <taxon>Araneus</taxon>
    </lineage>
</organism>
<evidence type="ECO:0000313" key="5">
    <source>
        <dbReference type="EMBL" id="GBO45873.1"/>
    </source>
</evidence>
<dbReference type="EMBL" id="BGPR01073125">
    <property type="protein sequence ID" value="GBO45819.1"/>
    <property type="molecule type" value="Genomic_DNA"/>
</dbReference>
<evidence type="ECO:0000256" key="1">
    <source>
        <dbReference type="SAM" id="MobiDB-lite"/>
    </source>
</evidence>
<dbReference type="EMBL" id="BGPR01020526">
    <property type="protein sequence ID" value="GBN84856.1"/>
    <property type="molecule type" value="Genomic_DNA"/>
</dbReference>
<dbReference type="AlphaFoldDB" id="A0A4Y2X9W4"/>
<protein>
    <submittedName>
        <fullName evidence="3">Uncharacterized protein</fullName>
    </submittedName>
</protein>
<keyword evidence="6" id="KW-1185">Reference proteome</keyword>
<dbReference type="EMBL" id="BGPR01072989">
    <property type="protein sequence ID" value="GBO45734.1"/>
    <property type="molecule type" value="Genomic_DNA"/>
</dbReference>
<comment type="caution">
    <text evidence="3">The sequence shown here is derived from an EMBL/GenBank/DDBJ whole genome shotgun (WGS) entry which is preliminary data.</text>
</comment>
<evidence type="ECO:0000313" key="2">
    <source>
        <dbReference type="EMBL" id="GBN84856.1"/>
    </source>
</evidence>
<dbReference type="Proteomes" id="UP000499080">
    <property type="component" value="Unassembled WGS sequence"/>
</dbReference>
<evidence type="ECO:0000313" key="6">
    <source>
        <dbReference type="Proteomes" id="UP000499080"/>
    </source>
</evidence>
<feature type="compositionally biased region" description="Polar residues" evidence="1">
    <location>
        <begin position="96"/>
        <end position="108"/>
    </location>
</feature>
<evidence type="ECO:0000313" key="4">
    <source>
        <dbReference type="EMBL" id="GBO45819.1"/>
    </source>
</evidence>
<name>A0A4Y2X9W4_ARAVE</name>
<proteinExistence type="predicted"/>